<proteinExistence type="predicted"/>
<sequence>MTLENSEWPFDSPPNVACITVRSIVDVGKPVLMATRDADDGAWQFLTGDAFEEAEVMLVSLRSMVERDSTLLELADVQPGWMAWREHHDSPWNRQAVVTQTEQ</sequence>
<accession>A0A0D0LTZ1</accession>
<evidence type="ECO:0000313" key="2">
    <source>
        <dbReference type="Proteomes" id="UP000032067"/>
    </source>
</evidence>
<gene>
    <name evidence="1" type="ORF">RT97_11680</name>
</gene>
<dbReference type="RefSeq" id="WP_042578946.1">
    <property type="nucleotide sequence ID" value="NZ_JXQQ01000026.1"/>
</dbReference>
<protein>
    <recommendedName>
        <fullName evidence="3">DUF2185 domain-containing protein</fullName>
    </recommendedName>
</protein>
<comment type="caution">
    <text evidence="1">The sequence shown here is derived from an EMBL/GenBank/DDBJ whole genome shotgun (WGS) entry which is preliminary data.</text>
</comment>
<dbReference type="OrthoDB" id="9793188at2"/>
<evidence type="ECO:0008006" key="3">
    <source>
        <dbReference type="Google" id="ProtNLM"/>
    </source>
</evidence>
<organism evidence="1 2">
    <name type="scientific">Variovorax paradoxus</name>
    <dbReference type="NCBI Taxonomy" id="34073"/>
    <lineage>
        <taxon>Bacteria</taxon>
        <taxon>Pseudomonadati</taxon>
        <taxon>Pseudomonadota</taxon>
        <taxon>Betaproteobacteria</taxon>
        <taxon>Burkholderiales</taxon>
        <taxon>Comamonadaceae</taxon>
        <taxon>Variovorax</taxon>
    </lineage>
</organism>
<dbReference type="Proteomes" id="UP000032067">
    <property type="component" value="Unassembled WGS sequence"/>
</dbReference>
<name>A0A0D0LTZ1_VARPD</name>
<dbReference type="EMBL" id="JXQQ01000026">
    <property type="protein sequence ID" value="KIQ32708.1"/>
    <property type="molecule type" value="Genomic_DNA"/>
</dbReference>
<dbReference type="AlphaFoldDB" id="A0A0D0LTZ1"/>
<evidence type="ECO:0000313" key="1">
    <source>
        <dbReference type="EMBL" id="KIQ32708.1"/>
    </source>
</evidence>
<reference evidence="1 2" key="1">
    <citation type="submission" date="2014-12" db="EMBL/GenBank/DDBJ databases">
        <title>16Stimator: statistical estimation of ribosomal gene copy numbers from draft genome assemblies.</title>
        <authorList>
            <person name="Perisin M.A."/>
            <person name="Vetter M."/>
            <person name="Gilbert J.A."/>
            <person name="Bergelson J."/>
        </authorList>
    </citation>
    <scope>NUCLEOTIDE SEQUENCE [LARGE SCALE GENOMIC DNA]</scope>
    <source>
        <strain evidence="1 2">MEDvA23</strain>
    </source>
</reference>